<feature type="transmembrane region" description="Helical" evidence="2">
    <location>
        <begin position="232"/>
        <end position="254"/>
    </location>
</feature>
<keyword evidence="4" id="KW-1185">Reference proteome</keyword>
<accession>A0ABU5LW09</accession>
<evidence type="ECO:0000313" key="4">
    <source>
        <dbReference type="Proteomes" id="UP001292182"/>
    </source>
</evidence>
<dbReference type="EMBL" id="JAOBTW010000028">
    <property type="protein sequence ID" value="MDZ7283930.1"/>
    <property type="molecule type" value="Genomic_DNA"/>
</dbReference>
<gene>
    <name evidence="3" type="ORF">N4G62_18030</name>
</gene>
<dbReference type="InterPro" id="IPR025291">
    <property type="entry name" value="DUF4153"/>
</dbReference>
<feature type="transmembrane region" description="Helical" evidence="2">
    <location>
        <begin position="143"/>
        <end position="166"/>
    </location>
</feature>
<evidence type="ECO:0000313" key="3">
    <source>
        <dbReference type="EMBL" id="MDZ7283930.1"/>
    </source>
</evidence>
<name>A0ABU5LW09_9SPHN</name>
<keyword evidence="2" id="KW-1133">Transmembrane helix</keyword>
<feature type="transmembrane region" description="Helical" evidence="2">
    <location>
        <begin position="12"/>
        <end position="29"/>
    </location>
</feature>
<evidence type="ECO:0000256" key="1">
    <source>
        <dbReference type="SAM" id="MobiDB-lite"/>
    </source>
</evidence>
<dbReference type="Proteomes" id="UP001292182">
    <property type="component" value="Unassembled WGS sequence"/>
</dbReference>
<keyword evidence="2" id="KW-0472">Membrane</keyword>
<dbReference type="RefSeq" id="WP_322540329.1">
    <property type="nucleotide sequence ID" value="NZ_JAOBTW010000028.1"/>
</dbReference>
<reference evidence="4" key="1">
    <citation type="submission" date="2023-07" db="EMBL/GenBank/DDBJ databases">
        <title>Whole genome sequence analysis of rice epiphytic Sphingomonas sanguinis OsEp_Plm_15B2.</title>
        <authorList>
            <person name="Sahu K.P."/>
            <person name="Asharani P."/>
            <person name="Reddy B."/>
            <person name="Kumar A."/>
        </authorList>
    </citation>
    <scope>NUCLEOTIDE SEQUENCE [LARGE SCALE GENOMIC DNA]</scope>
    <source>
        <strain evidence="4">OsEp_Plm_15B2</strain>
    </source>
</reference>
<feature type="transmembrane region" description="Helical" evidence="2">
    <location>
        <begin position="35"/>
        <end position="52"/>
    </location>
</feature>
<comment type="caution">
    <text evidence="3">The sequence shown here is derived from an EMBL/GenBank/DDBJ whole genome shotgun (WGS) entry which is preliminary data.</text>
</comment>
<organism evidence="3 4">
    <name type="scientific">Sphingomonas sanguinis</name>
    <dbReference type="NCBI Taxonomy" id="33051"/>
    <lineage>
        <taxon>Bacteria</taxon>
        <taxon>Pseudomonadati</taxon>
        <taxon>Pseudomonadota</taxon>
        <taxon>Alphaproteobacteria</taxon>
        <taxon>Sphingomonadales</taxon>
        <taxon>Sphingomonadaceae</taxon>
        <taxon>Sphingomonas</taxon>
    </lineage>
</organism>
<feature type="transmembrane region" description="Helical" evidence="2">
    <location>
        <begin position="304"/>
        <end position="328"/>
    </location>
</feature>
<evidence type="ECO:0000256" key="2">
    <source>
        <dbReference type="SAM" id="Phobius"/>
    </source>
</evidence>
<feature type="region of interest" description="Disordered" evidence="1">
    <location>
        <begin position="470"/>
        <end position="499"/>
    </location>
</feature>
<dbReference type="Pfam" id="PF13687">
    <property type="entry name" value="DUF4153"/>
    <property type="match status" value="1"/>
</dbReference>
<protein>
    <submittedName>
        <fullName evidence="3">DUF4173 domain-containing protein</fullName>
    </submittedName>
</protein>
<proteinExistence type="predicted"/>
<keyword evidence="2" id="KW-0812">Transmembrane</keyword>
<sequence>MIPRTSGPFTFRRKLIGAAVLIGLAHLFFYAQEPGWTLGGFALGWTIVLLLTRPDVRASKSARVAIAVATLFGLMLVDDPGPLKVLMFLIAIGMATLSPLRHYDDAIHAAGRLVVHGLLSLVAPLRDAARLSRIERGRGGPKLVAVAAMLAVPVAGSALFLALFAQANPLIDNAFAAIRFPDLSDILCRLLFSLPFLLLIWSSLRPRGTMLAPGLASSSSTPLLPRLRRATLILSLVAFNLIFAVQNGFDLAFLWSDAPLPQGVTLADYAHRGAYPLIVTALLAGGFVLYAAGSEDDRTLRRLITLWVGQNVLLVASSILRTIDYIAVFSLTPWRIAALAWMGLVAMGLVLILWRMWRGLSARWLVNANALAAAVVLTAGCANDLGAISASWNVARARSADDIDLCYLESTGSAALLPLIALEHRAAGPVLRERTGYVIDQVAARLIREQADWHSWTWRGARRLAAARGRIGSRAEPHGQRQCGGAPFPPPPVDEGRRP</sequence>
<feature type="transmembrane region" description="Helical" evidence="2">
    <location>
        <begin position="334"/>
        <end position="354"/>
    </location>
</feature>
<feature type="transmembrane region" description="Helical" evidence="2">
    <location>
        <begin position="274"/>
        <end position="292"/>
    </location>
</feature>
<feature type="transmembrane region" description="Helical" evidence="2">
    <location>
        <begin position="186"/>
        <end position="204"/>
    </location>
</feature>